<keyword evidence="2" id="KW-1185">Reference proteome</keyword>
<dbReference type="STRING" id="1348624.GCA_001591545_02235"/>
<dbReference type="PANTHER" id="PTHR30531">
    <property type="entry name" value="FLAGELLAR BIOSYNTHETIC PROTEIN FLHB"/>
    <property type="match status" value="1"/>
</dbReference>
<proteinExistence type="predicted"/>
<organism evidence="1 2">
    <name type="scientific">Lederbergia lenta</name>
    <name type="common">Bacillus lentus</name>
    <dbReference type="NCBI Taxonomy" id="1467"/>
    <lineage>
        <taxon>Bacteria</taxon>
        <taxon>Bacillati</taxon>
        <taxon>Bacillota</taxon>
        <taxon>Bacilli</taxon>
        <taxon>Bacillales</taxon>
        <taxon>Bacillaceae</taxon>
        <taxon>Lederbergia</taxon>
    </lineage>
</organism>
<dbReference type="SUPFAM" id="SSF160544">
    <property type="entry name" value="EscU C-terminal domain-like"/>
    <property type="match status" value="1"/>
</dbReference>
<gene>
    <name evidence="1" type="primary">flhB_3</name>
    <name evidence="1" type="ORF">NCTC4824_03547</name>
</gene>
<dbReference type="GO" id="GO:0005886">
    <property type="term" value="C:plasma membrane"/>
    <property type="evidence" value="ECO:0007669"/>
    <property type="project" value="TreeGrafter"/>
</dbReference>
<dbReference type="Pfam" id="PF01312">
    <property type="entry name" value="Bac_export_2"/>
    <property type="match status" value="1"/>
</dbReference>
<name>A0A2X4WU48_LEDLE</name>
<dbReference type="Proteomes" id="UP000249134">
    <property type="component" value="Chromosome 1"/>
</dbReference>
<dbReference type="Gene3D" id="3.40.1690.10">
    <property type="entry name" value="secretion proteins EscU"/>
    <property type="match status" value="1"/>
</dbReference>
<sequence>MIPNYYNQKKRRMKNGPSAAVLRYDETEGGAPQVVAQGTGALAVKIMELAKAHDVQMQEDASLVGQLLDIDLGNNVPPQLYSVIAEVLILLEEMEHR</sequence>
<dbReference type="PANTHER" id="PTHR30531:SF12">
    <property type="entry name" value="FLAGELLAR BIOSYNTHETIC PROTEIN FLHB"/>
    <property type="match status" value="1"/>
</dbReference>
<evidence type="ECO:0000313" key="2">
    <source>
        <dbReference type="Proteomes" id="UP000249134"/>
    </source>
</evidence>
<evidence type="ECO:0000313" key="1">
    <source>
        <dbReference type="EMBL" id="SQI62012.1"/>
    </source>
</evidence>
<dbReference type="RefSeq" id="WP_066141526.1">
    <property type="nucleotide sequence ID" value="NZ_CBCSGM010000003.1"/>
</dbReference>
<dbReference type="EMBL" id="LS483476">
    <property type="protein sequence ID" value="SQI62012.1"/>
    <property type="molecule type" value="Genomic_DNA"/>
</dbReference>
<dbReference type="KEGG" id="blen:NCTC4824_03547"/>
<dbReference type="AlphaFoldDB" id="A0A2X4WU48"/>
<reference evidence="1 2" key="1">
    <citation type="submission" date="2018-06" db="EMBL/GenBank/DDBJ databases">
        <authorList>
            <consortium name="Pathogen Informatics"/>
            <person name="Doyle S."/>
        </authorList>
    </citation>
    <scope>NUCLEOTIDE SEQUENCE [LARGE SCALE GENOMIC DNA]</scope>
    <source>
        <strain evidence="1 2">NCTC4824</strain>
    </source>
</reference>
<dbReference type="InterPro" id="IPR006135">
    <property type="entry name" value="T3SS_substrate_exporter"/>
</dbReference>
<dbReference type="InterPro" id="IPR029025">
    <property type="entry name" value="T3SS_substrate_exporter_C"/>
</dbReference>
<dbReference type="GO" id="GO:0009306">
    <property type="term" value="P:protein secretion"/>
    <property type="evidence" value="ECO:0007669"/>
    <property type="project" value="InterPro"/>
</dbReference>
<accession>A0A2X4WU48</accession>
<protein>
    <submittedName>
        <fullName evidence="1">Protein FlhB</fullName>
    </submittedName>
</protein>